<dbReference type="SMART" id="SM00062">
    <property type="entry name" value="PBPb"/>
    <property type="match status" value="1"/>
</dbReference>
<evidence type="ECO:0000256" key="2">
    <source>
        <dbReference type="ARBA" id="ARBA00010742"/>
    </source>
</evidence>
<dbReference type="Proteomes" id="UP000654670">
    <property type="component" value="Unassembled WGS sequence"/>
</dbReference>
<evidence type="ECO:0000313" key="6">
    <source>
        <dbReference type="EMBL" id="GGL59570.1"/>
    </source>
</evidence>
<feature type="chain" id="PRO_5038601392" evidence="4">
    <location>
        <begin position="34"/>
        <end position="354"/>
    </location>
</feature>
<evidence type="ECO:0000313" key="7">
    <source>
        <dbReference type="Proteomes" id="UP000654670"/>
    </source>
</evidence>
<evidence type="ECO:0000256" key="3">
    <source>
        <dbReference type="ARBA" id="ARBA00022729"/>
    </source>
</evidence>
<comment type="similarity">
    <text evidence="2">Belongs to the bacterial solute-binding protein SsuA/TauA family.</text>
</comment>
<organism evidence="6 7">
    <name type="scientific">Sporolactobacillus putidus</name>
    <dbReference type="NCBI Taxonomy" id="492735"/>
    <lineage>
        <taxon>Bacteria</taxon>
        <taxon>Bacillati</taxon>
        <taxon>Bacillota</taxon>
        <taxon>Bacilli</taxon>
        <taxon>Bacillales</taxon>
        <taxon>Sporolactobacillaceae</taxon>
        <taxon>Sporolactobacillus</taxon>
    </lineage>
</organism>
<dbReference type="GO" id="GO:0042597">
    <property type="term" value="C:periplasmic space"/>
    <property type="evidence" value="ECO:0007669"/>
    <property type="project" value="UniProtKB-SubCell"/>
</dbReference>
<gene>
    <name evidence="6" type="ORF">GCM10007968_24410</name>
</gene>
<dbReference type="InterPro" id="IPR015168">
    <property type="entry name" value="SsuA/THI5"/>
</dbReference>
<dbReference type="RefSeq" id="WP_188803749.1">
    <property type="nucleotide sequence ID" value="NZ_BMOK01000011.1"/>
</dbReference>
<dbReference type="PANTHER" id="PTHR30024:SF47">
    <property type="entry name" value="TAURINE-BINDING PERIPLASMIC PROTEIN"/>
    <property type="match status" value="1"/>
</dbReference>
<evidence type="ECO:0000259" key="5">
    <source>
        <dbReference type="SMART" id="SM00062"/>
    </source>
</evidence>
<sequence>MSKISENKKIISLSTILLVLCLLIAGCSTGAHSSASSSSSSKKGSSNVIQAYGELDPQVSGQQIIADKEGFFKQEGLNVKNHLMPGPDQNAALISSGTAQVIFGSIYNNISVAASNVDAKLIAPLANAGNTQSIVARKGLNIKSAKDLEGLKIGATTGSGVIVAIQSMCKEMGVDFNKIKFVNLQAVDQLTALEKGDVDAIAVWEPWVGKAVAAGGKVLFTGKKSYLPDKKGNVNWLNFYMTVAVSGDFYRNHKDEAVKFLKALDKATAFINQHPDEAAAIVAKEIKIPTSDAKRIMAKNDYSMAWNQNFVDSASVMGNYMKAMKNISKVPALSSYSTPDLLKQVDSKLIQVNN</sequence>
<comment type="caution">
    <text evidence="6">The sequence shown here is derived from an EMBL/GenBank/DDBJ whole genome shotgun (WGS) entry which is preliminary data.</text>
</comment>
<dbReference type="EMBL" id="BMOK01000011">
    <property type="protein sequence ID" value="GGL59570.1"/>
    <property type="molecule type" value="Genomic_DNA"/>
</dbReference>
<dbReference type="Pfam" id="PF09084">
    <property type="entry name" value="NMT1"/>
    <property type="match status" value="1"/>
</dbReference>
<dbReference type="PROSITE" id="PS51257">
    <property type="entry name" value="PROKAR_LIPOPROTEIN"/>
    <property type="match status" value="1"/>
</dbReference>
<keyword evidence="3 4" id="KW-0732">Signal</keyword>
<feature type="signal peptide" evidence="4">
    <location>
        <begin position="1"/>
        <end position="33"/>
    </location>
</feature>
<evidence type="ECO:0000256" key="4">
    <source>
        <dbReference type="SAM" id="SignalP"/>
    </source>
</evidence>
<name>A0A917S6L9_9BACL</name>
<feature type="domain" description="Solute-binding protein family 3/N-terminal" evidence="5">
    <location>
        <begin position="63"/>
        <end position="289"/>
    </location>
</feature>
<dbReference type="PANTHER" id="PTHR30024">
    <property type="entry name" value="ALIPHATIC SULFONATES-BINDING PROTEIN-RELATED"/>
    <property type="match status" value="1"/>
</dbReference>
<reference evidence="6" key="2">
    <citation type="submission" date="2020-09" db="EMBL/GenBank/DDBJ databases">
        <authorList>
            <person name="Sun Q."/>
            <person name="Ohkuma M."/>
        </authorList>
    </citation>
    <scope>NUCLEOTIDE SEQUENCE</scope>
    <source>
        <strain evidence="6">JCM 15325</strain>
    </source>
</reference>
<accession>A0A917S6L9</accession>
<dbReference type="InterPro" id="IPR001638">
    <property type="entry name" value="Solute-binding_3/MltF_N"/>
</dbReference>
<proteinExistence type="inferred from homology"/>
<dbReference type="AlphaFoldDB" id="A0A917S6L9"/>
<reference evidence="6" key="1">
    <citation type="journal article" date="2014" name="Int. J. Syst. Evol. Microbiol.">
        <title>Complete genome sequence of Corynebacterium casei LMG S-19264T (=DSM 44701T), isolated from a smear-ripened cheese.</title>
        <authorList>
            <consortium name="US DOE Joint Genome Institute (JGI-PGF)"/>
            <person name="Walter F."/>
            <person name="Albersmeier A."/>
            <person name="Kalinowski J."/>
            <person name="Ruckert C."/>
        </authorList>
    </citation>
    <scope>NUCLEOTIDE SEQUENCE</scope>
    <source>
        <strain evidence="6">JCM 15325</strain>
    </source>
</reference>
<dbReference type="Gene3D" id="3.40.190.10">
    <property type="entry name" value="Periplasmic binding protein-like II"/>
    <property type="match status" value="2"/>
</dbReference>
<comment type="subcellular location">
    <subcellularLocation>
        <location evidence="1">Periplasm</location>
    </subcellularLocation>
</comment>
<evidence type="ECO:0000256" key="1">
    <source>
        <dbReference type="ARBA" id="ARBA00004418"/>
    </source>
</evidence>
<dbReference type="SUPFAM" id="SSF53850">
    <property type="entry name" value="Periplasmic binding protein-like II"/>
    <property type="match status" value="1"/>
</dbReference>
<protein>
    <submittedName>
        <fullName evidence="6">Aliphatic sulfonate ABC transporter substrate-binding protein</fullName>
    </submittedName>
</protein>
<keyword evidence="7" id="KW-1185">Reference proteome</keyword>